<evidence type="ECO:0000256" key="2">
    <source>
        <dbReference type="ARBA" id="ARBA00005658"/>
    </source>
</evidence>
<evidence type="ECO:0000256" key="6">
    <source>
        <dbReference type="ARBA" id="ARBA00022989"/>
    </source>
</evidence>
<dbReference type="GO" id="GO:0005886">
    <property type="term" value="C:plasma membrane"/>
    <property type="evidence" value="ECO:0007669"/>
    <property type="project" value="UniProtKB-SubCell"/>
</dbReference>
<dbReference type="GO" id="GO:0022857">
    <property type="term" value="F:transmembrane transporter activity"/>
    <property type="evidence" value="ECO:0007669"/>
    <property type="project" value="InterPro"/>
</dbReference>
<keyword evidence="4" id="KW-1003">Cell membrane</keyword>
<keyword evidence="5 8" id="KW-0812">Transmembrane</keyword>
<evidence type="ECO:0000256" key="5">
    <source>
        <dbReference type="ARBA" id="ARBA00022692"/>
    </source>
</evidence>
<evidence type="ECO:0000256" key="8">
    <source>
        <dbReference type="SAM" id="Phobius"/>
    </source>
</evidence>
<organism evidence="9 10">
    <name type="scientific">Campylobacter showae CC57C</name>
    <dbReference type="NCBI Taxonomy" id="1073353"/>
    <lineage>
        <taxon>Bacteria</taxon>
        <taxon>Pseudomonadati</taxon>
        <taxon>Campylobacterota</taxon>
        <taxon>Epsilonproteobacteria</taxon>
        <taxon>Campylobacterales</taxon>
        <taxon>Campylobacteraceae</taxon>
        <taxon>Campylobacter</taxon>
    </lineage>
</organism>
<dbReference type="EMBL" id="AOTD01000191">
    <property type="protein sequence ID" value="EMG30262.1"/>
    <property type="molecule type" value="Genomic_DNA"/>
</dbReference>
<feature type="transmembrane region" description="Helical" evidence="8">
    <location>
        <begin position="51"/>
        <end position="70"/>
    </location>
</feature>
<keyword evidence="3" id="KW-0813">Transport</keyword>
<proteinExistence type="inferred from homology"/>
<protein>
    <recommendedName>
        <fullName evidence="11">Glycine betaine transporter OpuD</fullName>
    </recommendedName>
</protein>
<evidence type="ECO:0000256" key="1">
    <source>
        <dbReference type="ARBA" id="ARBA00004651"/>
    </source>
</evidence>
<dbReference type="Proteomes" id="UP000011782">
    <property type="component" value="Unassembled WGS sequence"/>
</dbReference>
<feature type="transmembrane region" description="Helical" evidence="8">
    <location>
        <begin position="12"/>
        <end position="31"/>
    </location>
</feature>
<dbReference type="AlphaFoldDB" id="M3JC38"/>
<dbReference type="PATRIC" id="fig|1073353.3.peg.1602"/>
<name>M3JC38_9BACT</name>
<dbReference type="InterPro" id="IPR000060">
    <property type="entry name" value="BCCT_transptr"/>
</dbReference>
<comment type="subcellular location">
    <subcellularLocation>
        <location evidence="1">Cell membrane</location>
        <topology evidence="1">Multi-pass membrane protein</topology>
    </subcellularLocation>
</comment>
<reference evidence="9 10" key="1">
    <citation type="submission" date="2013-02" db="EMBL/GenBank/DDBJ databases">
        <title>Co-occurrence of anaerobic bacteria in colorectal carcinomas.</title>
        <authorList>
            <person name="Holt R.A."/>
            <person name="Warren R.L."/>
            <person name="Allen-Vercoe E."/>
            <person name="Pleasance S."/>
            <person name="Freeman D.J."/>
            <person name="Watson P."/>
            <person name="Moore R."/>
            <person name="Cochrane K."/>
        </authorList>
    </citation>
    <scope>NUCLEOTIDE SEQUENCE [LARGE SCALE GENOMIC DNA]</scope>
    <source>
        <strain evidence="9 10">CC57C</strain>
    </source>
</reference>
<keyword evidence="6 8" id="KW-1133">Transmembrane helix</keyword>
<evidence type="ECO:0000313" key="9">
    <source>
        <dbReference type="EMBL" id="EMG30262.1"/>
    </source>
</evidence>
<accession>M3JC38</accession>
<comment type="similarity">
    <text evidence="2">Belongs to the BCCT transporter (TC 2.A.15) family.</text>
</comment>
<keyword evidence="7 8" id="KW-0472">Membrane</keyword>
<dbReference type="PANTHER" id="PTHR30047:SF7">
    <property type="entry name" value="HIGH-AFFINITY CHOLINE TRANSPORT PROTEIN"/>
    <property type="match status" value="1"/>
</dbReference>
<dbReference type="STRING" id="1073353.H740_07439"/>
<evidence type="ECO:0008006" key="11">
    <source>
        <dbReference type="Google" id="ProtNLM"/>
    </source>
</evidence>
<dbReference type="Pfam" id="PF02028">
    <property type="entry name" value="BCCT"/>
    <property type="match status" value="1"/>
</dbReference>
<gene>
    <name evidence="9" type="ORF">H740_07439</name>
</gene>
<evidence type="ECO:0000313" key="10">
    <source>
        <dbReference type="Proteomes" id="UP000011782"/>
    </source>
</evidence>
<sequence>MIKFQKSKFNNSVFIPSLVVIFLITAFAAIFPNFSNEFFKGMQNYIAAKFGWFYILTVAVILLSIIILGFSKLGEIKLGADHVKPEHKNISWFSMFLAAGRGLDLCFLAWPSRSCTI</sequence>
<evidence type="ECO:0000256" key="4">
    <source>
        <dbReference type="ARBA" id="ARBA00022475"/>
    </source>
</evidence>
<evidence type="ECO:0000256" key="3">
    <source>
        <dbReference type="ARBA" id="ARBA00022448"/>
    </source>
</evidence>
<dbReference type="PANTHER" id="PTHR30047">
    <property type="entry name" value="HIGH-AFFINITY CHOLINE TRANSPORT PROTEIN-RELATED"/>
    <property type="match status" value="1"/>
</dbReference>
<evidence type="ECO:0000256" key="7">
    <source>
        <dbReference type="ARBA" id="ARBA00023136"/>
    </source>
</evidence>
<comment type="caution">
    <text evidence="9">The sequence shown here is derived from an EMBL/GenBank/DDBJ whole genome shotgun (WGS) entry which is preliminary data.</text>
</comment>